<gene>
    <name evidence="2" type="ORF">E2C01_063433</name>
</gene>
<keyword evidence="1" id="KW-0472">Membrane</keyword>
<dbReference type="AlphaFoldDB" id="A0A5B7HH10"/>
<comment type="caution">
    <text evidence="2">The sequence shown here is derived from an EMBL/GenBank/DDBJ whole genome shotgun (WGS) entry which is preliminary data.</text>
</comment>
<name>A0A5B7HH10_PORTR</name>
<evidence type="ECO:0000313" key="2">
    <source>
        <dbReference type="EMBL" id="MPC69216.1"/>
    </source>
</evidence>
<accession>A0A5B7HH10</accession>
<reference evidence="2 3" key="1">
    <citation type="submission" date="2019-05" db="EMBL/GenBank/DDBJ databases">
        <title>Another draft genome of Portunus trituberculatus and its Hox gene families provides insights of decapod evolution.</title>
        <authorList>
            <person name="Jeong J.-H."/>
            <person name="Song I."/>
            <person name="Kim S."/>
            <person name="Choi T."/>
            <person name="Kim D."/>
            <person name="Ryu S."/>
            <person name="Kim W."/>
        </authorList>
    </citation>
    <scope>NUCLEOTIDE SEQUENCE [LARGE SCALE GENOMIC DNA]</scope>
    <source>
        <tissue evidence="2">Muscle</tissue>
    </source>
</reference>
<feature type="transmembrane region" description="Helical" evidence="1">
    <location>
        <begin position="49"/>
        <end position="69"/>
    </location>
</feature>
<keyword evidence="1" id="KW-0812">Transmembrane</keyword>
<keyword evidence="1" id="KW-1133">Transmembrane helix</keyword>
<evidence type="ECO:0000313" key="3">
    <source>
        <dbReference type="Proteomes" id="UP000324222"/>
    </source>
</evidence>
<proteinExistence type="predicted"/>
<protein>
    <submittedName>
        <fullName evidence="2">Uncharacterized protein</fullName>
    </submittedName>
</protein>
<sequence length="92" mass="10455">MVEVMEQFQVPGNTWNHVYYLELLGSTWEHLYIQLVRTNYLSPNSSSPLLVVVVVVVAVVVVVTVRCFILRVSFYWFTASCLMGPHCSSLST</sequence>
<evidence type="ECO:0000256" key="1">
    <source>
        <dbReference type="SAM" id="Phobius"/>
    </source>
</evidence>
<dbReference type="Proteomes" id="UP000324222">
    <property type="component" value="Unassembled WGS sequence"/>
</dbReference>
<organism evidence="2 3">
    <name type="scientific">Portunus trituberculatus</name>
    <name type="common">Swimming crab</name>
    <name type="synonym">Neptunus trituberculatus</name>
    <dbReference type="NCBI Taxonomy" id="210409"/>
    <lineage>
        <taxon>Eukaryota</taxon>
        <taxon>Metazoa</taxon>
        <taxon>Ecdysozoa</taxon>
        <taxon>Arthropoda</taxon>
        <taxon>Crustacea</taxon>
        <taxon>Multicrustacea</taxon>
        <taxon>Malacostraca</taxon>
        <taxon>Eumalacostraca</taxon>
        <taxon>Eucarida</taxon>
        <taxon>Decapoda</taxon>
        <taxon>Pleocyemata</taxon>
        <taxon>Brachyura</taxon>
        <taxon>Eubrachyura</taxon>
        <taxon>Portunoidea</taxon>
        <taxon>Portunidae</taxon>
        <taxon>Portuninae</taxon>
        <taxon>Portunus</taxon>
    </lineage>
</organism>
<keyword evidence="3" id="KW-1185">Reference proteome</keyword>
<dbReference type="EMBL" id="VSRR010029051">
    <property type="protein sequence ID" value="MPC69216.1"/>
    <property type="molecule type" value="Genomic_DNA"/>
</dbReference>